<dbReference type="GeneID" id="97379825"/>
<dbReference type="GO" id="GO:0006508">
    <property type="term" value="P:proteolysis"/>
    <property type="evidence" value="ECO:0007669"/>
    <property type="project" value="UniProtKB-KW"/>
</dbReference>
<sequence>MNSNAPMEILAPAGNMDALTAAVYSGANAVYLGLKRFSARRTAGNFDADELRQAVSFCHGRGVKVYVAINTTAHPAEVEGLCDALADVCAAGADAVILQDLAVAALARRMAPDLPIHGSTQMSVHTLEGALELAELGFSRVILARELSLAEIEHIAKNCPIEVEVFVHGALCMSVSGQCYMSAFLGGRSGNRGGCAGPCRLPFAADGSGACHLSLKDLSAVGSLPALAAAGVVSAKIEGRLRGPEYVAAAVNACRQSLAGQAYDEQVLQNVFSRSGFTNGYIEGKINGTMFGVRTAEDSAASKAVMPALRELYRREMPRVPVRFTLYCEEEGCKLTAADGEGNTAIAYTQNAPQKAEKDQRSAIERALGKTGGTPFYLESLTIEGEPGYLPGSEWNEVRRAALESLLKKRSAIKPWAFTRLPLPAAQRHSLPAKLPLWGRFEHWGQRPENAESLAGLIVPVFEAEKVPQNLRAKTVLELPRAMFGAMEEAVAKAIAATENGGFAGYLAQNIAHFRLAKGLPLYGGFGLNITNPLAADTYKQLGLRAMTVLPEVPFNEMAAIAPGVPTWALVYGHMPLMLTRACPLQNVTDCARCDKKGELTDRKNKHFPVRCGGGVRQVYNPVPLYLGDRAGEVPADAGVLLFTIESKEQAAKVIDRYRKGETWPGEFTRGLYYKPAQ</sequence>
<dbReference type="PANTHER" id="PTHR30217">
    <property type="entry name" value="PEPTIDASE U32 FAMILY"/>
    <property type="match status" value="1"/>
</dbReference>
<dbReference type="PANTHER" id="PTHR30217:SF10">
    <property type="entry name" value="23S RRNA 5-HYDROXYCYTIDINE C2501 SYNTHASE"/>
    <property type="match status" value="1"/>
</dbReference>
<dbReference type="InterPro" id="IPR020988">
    <property type="entry name" value="Pept_U32_collagenase"/>
</dbReference>
<organism evidence="2 3">
    <name type="scientific">Allofournierella massiliensis</name>
    <dbReference type="NCBI Taxonomy" id="1650663"/>
    <lineage>
        <taxon>Bacteria</taxon>
        <taxon>Bacillati</taxon>
        <taxon>Bacillota</taxon>
        <taxon>Clostridia</taxon>
        <taxon>Eubacteriales</taxon>
        <taxon>Oscillospiraceae</taxon>
        <taxon>Allofournierella</taxon>
    </lineage>
</organism>
<dbReference type="InterPro" id="IPR001539">
    <property type="entry name" value="Peptidase_U32"/>
</dbReference>
<dbReference type="AlphaFoldDB" id="A0A4R1R823"/>
<dbReference type="STRING" id="1650663.GCA_001486665_01738"/>
<reference evidence="2 3" key="1">
    <citation type="submission" date="2019-03" db="EMBL/GenBank/DDBJ databases">
        <title>Genomic Encyclopedia of Type Strains, Phase IV (KMG-IV): sequencing the most valuable type-strain genomes for metagenomic binning, comparative biology and taxonomic classification.</title>
        <authorList>
            <person name="Goeker M."/>
        </authorList>
    </citation>
    <scope>NUCLEOTIDE SEQUENCE [LARGE SCALE GENOMIC DNA]</scope>
    <source>
        <strain evidence="2 3">DSM 100451</strain>
    </source>
</reference>
<dbReference type="Pfam" id="PF12392">
    <property type="entry name" value="DUF3656"/>
    <property type="match status" value="1"/>
</dbReference>
<dbReference type="EMBL" id="SLUM01000001">
    <property type="protein sequence ID" value="TCL61680.1"/>
    <property type="molecule type" value="Genomic_DNA"/>
</dbReference>
<protein>
    <submittedName>
        <fullName evidence="2">Putative protease</fullName>
    </submittedName>
</protein>
<evidence type="ECO:0000313" key="3">
    <source>
        <dbReference type="Proteomes" id="UP000295184"/>
    </source>
</evidence>
<dbReference type="GO" id="GO:0008233">
    <property type="term" value="F:peptidase activity"/>
    <property type="evidence" value="ECO:0007669"/>
    <property type="project" value="UniProtKB-KW"/>
</dbReference>
<evidence type="ECO:0000259" key="1">
    <source>
        <dbReference type="Pfam" id="PF12392"/>
    </source>
</evidence>
<dbReference type="InterPro" id="IPR051454">
    <property type="entry name" value="RNA/ubiquinone_mod_enzymes"/>
</dbReference>
<keyword evidence="2" id="KW-0645">Protease</keyword>
<gene>
    <name evidence="2" type="ORF">EDD77_101134</name>
</gene>
<dbReference type="Pfam" id="PF01136">
    <property type="entry name" value="Peptidase_U32"/>
    <property type="match status" value="1"/>
</dbReference>
<accession>A0A4R1R823</accession>
<dbReference type="RefSeq" id="WP_058964148.1">
    <property type="nucleotide sequence ID" value="NZ_CABKVM010000016.1"/>
</dbReference>
<dbReference type="PROSITE" id="PS01276">
    <property type="entry name" value="PEPTIDASE_U32"/>
    <property type="match status" value="1"/>
</dbReference>
<dbReference type="OrthoDB" id="9807498at2"/>
<feature type="domain" description="Peptidase U32 collagenase" evidence="1">
    <location>
        <begin position="306"/>
        <end position="410"/>
    </location>
</feature>
<name>A0A4R1R823_9FIRM</name>
<keyword evidence="2" id="KW-0378">Hydrolase</keyword>
<proteinExistence type="predicted"/>
<comment type="caution">
    <text evidence="2">The sequence shown here is derived from an EMBL/GenBank/DDBJ whole genome shotgun (WGS) entry which is preliminary data.</text>
</comment>
<evidence type="ECO:0000313" key="2">
    <source>
        <dbReference type="EMBL" id="TCL61680.1"/>
    </source>
</evidence>
<dbReference type="Proteomes" id="UP000295184">
    <property type="component" value="Unassembled WGS sequence"/>
</dbReference>